<dbReference type="EMBL" id="FMZA01000014">
    <property type="protein sequence ID" value="SDC70711.1"/>
    <property type="molecule type" value="Genomic_DNA"/>
</dbReference>
<dbReference type="AlphaFoldDB" id="A0A1G6NSX0"/>
<gene>
    <name evidence="1" type="ORF">SAMN04488112_11413</name>
</gene>
<evidence type="ECO:0000313" key="2">
    <source>
        <dbReference type="Proteomes" id="UP000199387"/>
    </source>
</evidence>
<reference evidence="1 2" key="1">
    <citation type="submission" date="2016-10" db="EMBL/GenBank/DDBJ databases">
        <authorList>
            <person name="de Groot N.N."/>
        </authorList>
    </citation>
    <scope>NUCLEOTIDE SEQUENCE [LARGE SCALE GENOMIC DNA]</scope>
    <source>
        <strain evidence="1 2">DSM 45514</strain>
    </source>
</reference>
<protein>
    <recommendedName>
        <fullName evidence="3">YolD-like protein</fullName>
    </recommendedName>
</protein>
<dbReference type="RefSeq" id="WP_091570898.1">
    <property type="nucleotide sequence ID" value="NZ_FMZA01000014.1"/>
</dbReference>
<accession>A0A1G6NSX0</accession>
<sequence length="74" mass="8966">MDMVANRRMVEIRSMMRTKTRFCVKFEWDEERLVLEKAVLLHVNPKSRQILVEDQLKRCYHLLPFGCMLDIQLI</sequence>
<evidence type="ECO:0000313" key="1">
    <source>
        <dbReference type="EMBL" id="SDC70711.1"/>
    </source>
</evidence>
<keyword evidence="2" id="KW-1185">Reference proteome</keyword>
<organism evidence="1 2">
    <name type="scientific">Melghirimyces thermohalophilus</name>
    <dbReference type="NCBI Taxonomy" id="1236220"/>
    <lineage>
        <taxon>Bacteria</taxon>
        <taxon>Bacillati</taxon>
        <taxon>Bacillota</taxon>
        <taxon>Bacilli</taxon>
        <taxon>Bacillales</taxon>
        <taxon>Thermoactinomycetaceae</taxon>
        <taxon>Melghirimyces</taxon>
    </lineage>
</organism>
<proteinExistence type="predicted"/>
<evidence type="ECO:0008006" key="3">
    <source>
        <dbReference type="Google" id="ProtNLM"/>
    </source>
</evidence>
<name>A0A1G6NSX0_9BACL</name>
<dbReference type="Proteomes" id="UP000199387">
    <property type="component" value="Unassembled WGS sequence"/>
</dbReference>